<dbReference type="SMART" id="SM00867">
    <property type="entry name" value="YceI"/>
    <property type="match status" value="1"/>
</dbReference>
<accession>A0ABW4EGP2</accession>
<organism evidence="15 16">
    <name type="scientific">Lacimonas salitolerans</name>
    <dbReference type="NCBI Taxonomy" id="1323750"/>
    <lineage>
        <taxon>Bacteria</taxon>
        <taxon>Pseudomonadati</taxon>
        <taxon>Pseudomonadota</taxon>
        <taxon>Alphaproteobacteria</taxon>
        <taxon>Rhodobacterales</taxon>
        <taxon>Paracoccaceae</taxon>
        <taxon>Lacimonas</taxon>
    </lineage>
</organism>
<keyword evidence="10" id="KW-0408">Iron</keyword>
<keyword evidence="5" id="KW-0349">Heme</keyword>
<dbReference type="EMBL" id="JBHUDD010000050">
    <property type="protein sequence ID" value="MFD1509414.1"/>
    <property type="molecule type" value="Genomic_DNA"/>
</dbReference>
<feature type="transmembrane region" description="Helical" evidence="13">
    <location>
        <begin position="56"/>
        <end position="80"/>
    </location>
</feature>
<keyword evidence="16" id="KW-1185">Reference proteome</keyword>
<evidence type="ECO:0000256" key="5">
    <source>
        <dbReference type="ARBA" id="ARBA00022617"/>
    </source>
</evidence>
<dbReference type="PANTHER" id="PTHR30529:SF1">
    <property type="entry name" value="CYTOCHROME B561 HOMOLOG 2"/>
    <property type="match status" value="1"/>
</dbReference>
<dbReference type="InterPro" id="IPR036761">
    <property type="entry name" value="TTHA0802/YceI-like_sf"/>
</dbReference>
<dbReference type="InterPro" id="IPR011577">
    <property type="entry name" value="Cyt_b561_bac/Ni-Hgenase"/>
</dbReference>
<evidence type="ECO:0000256" key="1">
    <source>
        <dbReference type="ARBA" id="ARBA00001970"/>
    </source>
</evidence>
<dbReference type="Pfam" id="PF01292">
    <property type="entry name" value="Ni_hydr_CYTB"/>
    <property type="match status" value="1"/>
</dbReference>
<comment type="subcellular location">
    <subcellularLocation>
        <location evidence="2">Cell membrane</location>
        <topology evidence="2">Multi-pass membrane protein</topology>
    </subcellularLocation>
</comment>
<reference evidence="16" key="1">
    <citation type="journal article" date="2019" name="Int. J. Syst. Evol. Microbiol.">
        <title>The Global Catalogue of Microorganisms (GCM) 10K type strain sequencing project: providing services to taxonomists for standard genome sequencing and annotation.</title>
        <authorList>
            <consortium name="The Broad Institute Genomics Platform"/>
            <consortium name="The Broad Institute Genome Sequencing Center for Infectious Disease"/>
            <person name="Wu L."/>
            <person name="Ma J."/>
        </authorList>
    </citation>
    <scope>NUCLEOTIDE SEQUENCE [LARGE SCALE GENOMIC DNA]</scope>
    <source>
        <strain evidence="16">CGMCC 1.12477</strain>
    </source>
</reference>
<comment type="similarity">
    <text evidence="12">Belongs to the cytochrome b561 family.</text>
</comment>
<dbReference type="InterPro" id="IPR052168">
    <property type="entry name" value="Cytochrome_b561_oxidase"/>
</dbReference>
<keyword evidence="4" id="KW-1003">Cell membrane</keyword>
<keyword evidence="9 13" id="KW-1133">Transmembrane helix</keyword>
<dbReference type="Gene3D" id="2.40.128.110">
    <property type="entry name" value="Lipid/polyisoprenoid-binding, YceI-like"/>
    <property type="match status" value="1"/>
</dbReference>
<feature type="transmembrane region" description="Helical" evidence="13">
    <location>
        <begin position="16"/>
        <end position="35"/>
    </location>
</feature>
<evidence type="ECO:0000256" key="6">
    <source>
        <dbReference type="ARBA" id="ARBA00022692"/>
    </source>
</evidence>
<proteinExistence type="inferred from homology"/>
<keyword evidence="8" id="KW-0249">Electron transport</keyword>
<dbReference type="InterPro" id="IPR016174">
    <property type="entry name" value="Di-haem_cyt_TM"/>
</dbReference>
<feature type="transmembrane region" description="Helical" evidence="13">
    <location>
        <begin position="204"/>
        <end position="223"/>
    </location>
</feature>
<dbReference type="SUPFAM" id="SSF81342">
    <property type="entry name" value="Transmembrane di-heme cytochromes"/>
    <property type="match status" value="1"/>
</dbReference>
<evidence type="ECO:0000313" key="16">
    <source>
        <dbReference type="Proteomes" id="UP001597186"/>
    </source>
</evidence>
<evidence type="ECO:0000256" key="2">
    <source>
        <dbReference type="ARBA" id="ARBA00004651"/>
    </source>
</evidence>
<keyword evidence="6 13" id="KW-0812">Transmembrane</keyword>
<evidence type="ECO:0000256" key="7">
    <source>
        <dbReference type="ARBA" id="ARBA00022723"/>
    </source>
</evidence>
<evidence type="ECO:0000256" key="12">
    <source>
        <dbReference type="ARBA" id="ARBA00037975"/>
    </source>
</evidence>
<dbReference type="PANTHER" id="PTHR30529">
    <property type="entry name" value="CYTOCHROME B561"/>
    <property type="match status" value="1"/>
</dbReference>
<evidence type="ECO:0000259" key="14">
    <source>
        <dbReference type="SMART" id="SM00867"/>
    </source>
</evidence>
<comment type="caution">
    <text evidence="15">The sequence shown here is derived from an EMBL/GenBank/DDBJ whole genome shotgun (WGS) entry which is preliminary data.</text>
</comment>
<keyword evidence="7" id="KW-0479">Metal-binding</keyword>
<sequence length="399" mass="41980">MPAQNTATRYGGTAKLFHWLTALMILTNLPLGLVATNMAHGIDAQDSAALARVATLFSLHKTIGVAVFFVALLRILWAIAQPKPGLPNGDKPAEAFVAGVIHWALYAALVIVPLSGWVHHAAVAGYAPIWWPLGQTLPFVPQSDAVAQAATAVHWLATRVLIAALVLHIAGALKHHLVDRDDTLRRMLPGRSEAAPSLRQPGHALPAAVAVAIWAGVLGWGVMGSAAQTPVTASLTQGGGEWQVQDGTLAITVQQFGSAVQGQFGQWQADIAFDPDSGTGEVDVTIAIGSLTLGTVTDQAMGPEYFDVDTFETARFQADIAPSDGDDRAYAATGTVTIKDQSMPATLPFDLEITDGTAKMEGGLTLDRRDFGIGDQMTDEGQLGFGVGVQVTLTATRPE</sequence>
<dbReference type="SUPFAM" id="SSF101874">
    <property type="entry name" value="YceI-like"/>
    <property type="match status" value="1"/>
</dbReference>
<dbReference type="InterPro" id="IPR007372">
    <property type="entry name" value="Lipid/polyisoprenoid-bd_YceI"/>
</dbReference>
<gene>
    <name evidence="15" type="ORF">ACFTOW_08375</name>
</gene>
<feature type="domain" description="Lipid/polyisoprenoid-binding YceI-like" evidence="14">
    <location>
        <begin position="241"/>
        <end position="396"/>
    </location>
</feature>
<evidence type="ECO:0000256" key="10">
    <source>
        <dbReference type="ARBA" id="ARBA00023004"/>
    </source>
</evidence>
<keyword evidence="3" id="KW-0813">Transport</keyword>
<evidence type="ECO:0000256" key="9">
    <source>
        <dbReference type="ARBA" id="ARBA00022989"/>
    </source>
</evidence>
<feature type="transmembrane region" description="Helical" evidence="13">
    <location>
        <begin position="100"/>
        <end position="118"/>
    </location>
</feature>
<dbReference type="Pfam" id="PF04264">
    <property type="entry name" value="YceI"/>
    <property type="match status" value="1"/>
</dbReference>
<comment type="cofactor">
    <cofactor evidence="1">
        <name>heme b</name>
        <dbReference type="ChEBI" id="CHEBI:60344"/>
    </cofactor>
</comment>
<keyword evidence="11 13" id="KW-0472">Membrane</keyword>
<evidence type="ECO:0000256" key="4">
    <source>
        <dbReference type="ARBA" id="ARBA00022475"/>
    </source>
</evidence>
<evidence type="ECO:0000256" key="3">
    <source>
        <dbReference type="ARBA" id="ARBA00022448"/>
    </source>
</evidence>
<protein>
    <submittedName>
        <fullName evidence="15">Cytochrome b/b6 domain-containing protein</fullName>
    </submittedName>
</protein>
<evidence type="ECO:0000256" key="8">
    <source>
        <dbReference type="ARBA" id="ARBA00022982"/>
    </source>
</evidence>
<dbReference type="Gene3D" id="1.20.950.20">
    <property type="entry name" value="Transmembrane di-heme cytochromes, Chain C"/>
    <property type="match status" value="1"/>
</dbReference>
<evidence type="ECO:0000256" key="11">
    <source>
        <dbReference type="ARBA" id="ARBA00023136"/>
    </source>
</evidence>
<evidence type="ECO:0000313" key="15">
    <source>
        <dbReference type="EMBL" id="MFD1509414.1"/>
    </source>
</evidence>
<name>A0ABW4EGP2_9RHOB</name>
<dbReference type="RefSeq" id="WP_379914613.1">
    <property type="nucleotide sequence ID" value="NZ_JBHUDD010000050.1"/>
</dbReference>
<dbReference type="Proteomes" id="UP001597186">
    <property type="component" value="Unassembled WGS sequence"/>
</dbReference>
<evidence type="ECO:0000256" key="13">
    <source>
        <dbReference type="SAM" id="Phobius"/>
    </source>
</evidence>